<protein>
    <submittedName>
        <fullName evidence="3">Tripartite-type tricarboxylate transporter receptor subunit TctC</fullName>
    </submittedName>
</protein>
<dbReference type="Gene3D" id="3.40.190.150">
    <property type="entry name" value="Bordetella uptake gene, domain 1"/>
    <property type="match status" value="1"/>
</dbReference>
<reference evidence="3 4" key="1">
    <citation type="submission" date="2023-07" db="EMBL/GenBank/DDBJ databases">
        <title>Sorghum-associated microbial communities from plants grown in Nebraska, USA.</title>
        <authorList>
            <person name="Schachtman D."/>
        </authorList>
    </citation>
    <scope>NUCLEOTIDE SEQUENCE [LARGE SCALE GENOMIC DNA]</scope>
    <source>
        <strain evidence="3 4">BE313</strain>
    </source>
</reference>
<organism evidence="3 4">
    <name type="scientific">Rhodoferax ferrireducens</name>
    <dbReference type="NCBI Taxonomy" id="192843"/>
    <lineage>
        <taxon>Bacteria</taxon>
        <taxon>Pseudomonadati</taxon>
        <taxon>Pseudomonadota</taxon>
        <taxon>Betaproteobacteria</taxon>
        <taxon>Burkholderiales</taxon>
        <taxon>Comamonadaceae</taxon>
        <taxon>Rhodoferax</taxon>
    </lineage>
</organism>
<evidence type="ECO:0000313" key="4">
    <source>
        <dbReference type="Proteomes" id="UP001180487"/>
    </source>
</evidence>
<dbReference type="PIRSF" id="PIRSF017082">
    <property type="entry name" value="YflP"/>
    <property type="match status" value="1"/>
</dbReference>
<keyword evidence="4" id="KW-1185">Reference proteome</keyword>
<comment type="caution">
    <text evidence="3">The sequence shown here is derived from an EMBL/GenBank/DDBJ whole genome shotgun (WGS) entry which is preliminary data.</text>
</comment>
<feature type="signal peptide" evidence="2">
    <location>
        <begin position="1"/>
        <end position="25"/>
    </location>
</feature>
<feature type="chain" id="PRO_5045882172" evidence="2">
    <location>
        <begin position="26"/>
        <end position="325"/>
    </location>
</feature>
<accession>A0ABU2C913</accession>
<dbReference type="SUPFAM" id="SSF53850">
    <property type="entry name" value="Periplasmic binding protein-like II"/>
    <property type="match status" value="1"/>
</dbReference>
<sequence>MRLPLVLTRFACLLASAGALLGAHADPAYPAKAVHLLVPNTAGSSADSIARQVGQRLATVWKQPVLVENRAGAGGIVAADAVAKATADGHTLLLGADGPITILPNLSVPLPYDPKRDLLPVVSLGETDFVLVANPKLGFKTLQDFVQAAKARPGKYNYASAGNGSPQHFAAELFKQAAGVYLTHIPYRGGPLGMSDVIAGQVDVMFIAVGPALAHIQSGRLVALASGGESRLPLLPAVPTVAESYAGFRAGTWFGLFAPVGTPAAVVDNISAEAGRVLADPALRSELAAQGIRVTGYPQVRFQTLVGNESRKYAALVKAAGIHAE</sequence>
<dbReference type="Gene3D" id="3.40.190.10">
    <property type="entry name" value="Periplasmic binding protein-like II"/>
    <property type="match status" value="1"/>
</dbReference>
<dbReference type="EMBL" id="JAVDXT010000002">
    <property type="protein sequence ID" value="MDR7377816.1"/>
    <property type="molecule type" value="Genomic_DNA"/>
</dbReference>
<keyword evidence="2" id="KW-0732">Signal</keyword>
<evidence type="ECO:0000256" key="1">
    <source>
        <dbReference type="ARBA" id="ARBA00006987"/>
    </source>
</evidence>
<proteinExistence type="inferred from homology"/>
<name>A0ABU2C913_9BURK</name>
<dbReference type="Pfam" id="PF03401">
    <property type="entry name" value="TctC"/>
    <property type="match status" value="1"/>
</dbReference>
<dbReference type="InterPro" id="IPR042100">
    <property type="entry name" value="Bug_dom1"/>
</dbReference>
<gene>
    <name evidence="3" type="ORF">J2X19_002495</name>
</gene>
<keyword evidence="3" id="KW-0675">Receptor</keyword>
<evidence type="ECO:0000256" key="2">
    <source>
        <dbReference type="SAM" id="SignalP"/>
    </source>
</evidence>
<comment type="similarity">
    <text evidence="1">Belongs to the UPF0065 (bug) family.</text>
</comment>
<evidence type="ECO:0000313" key="3">
    <source>
        <dbReference type="EMBL" id="MDR7377816.1"/>
    </source>
</evidence>
<dbReference type="InterPro" id="IPR005064">
    <property type="entry name" value="BUG"/>
</dbReference>
<dbReference type="PANTHER" id="PTHR42928">
    <property type="entry name" value="TRICARBOXYLATE-BINDING PROTEIN"/>
    <property type="match status" value="1"/>
</dbReference>
<dbReference type="RefSeq" id="WP_310373491.1">
    <property type="nucleotide sequence ID" value="NZ_JAVDXT010000002.1"/>
</dbReference>
<dbReference type="Proteomes" id="UP001180487">
    <property type="component" value="Unassembled WGS sequence"/>
</dbReference>
<dbReference type="PANTHER" id="PTHR42928:SF5">
    <property type="entry name" value="BLR1237 PROTEIN"/>
    <property type="match status" value="1"/>
</dbReference>